<dbReference type="Pfam" id="PF24809">
    <property type="entry name" value="DUF7708"/>
    <property type="match status" value="1"/>
</dbReference>
<dbReference type="AlphaFoldDB" id="B8M455"/>
<dbReference type="HOGENOM" id="CLU_479793_0_0_1"/>
<name>B8M455_TALSN</name>
<evidence type="ECO:0000313" key="4">
    <source>
        <dbReference type="Proteomes" id="UP000001745"/>
    </source>
</evidence>
<dbReference type="EMBL" id="EQ962654">
    <property type="protein sequence ID" value="EED20798.1"/>
    <property type="molecule type" value="Genomic_DNA"/>
</dbReference>
<dbReference type="VEuPathDB" id="FungiDB:TSTA_039920"/>
<dbReference type="RefSeq" id="XP_002481232.1">
    <property type="nucleotide sequence ID" value="XM_002481187.1"/>
</dbReference>
<dbReference type="Proteomes" id="UP000001745">
    <property type="component" value="Unassembled WGS sequence"/>
</dbReference>
<dbReference type="InterPro" id="IPR056125">
    <property type="entry name" value="DUF7708"/>
</dbReference>
<evidence type="ECO:0000256" key="1">
    <source>
        <dbReference type="SAM" id="Coils"/>
    </source>
</evidence>
<protein>
    <recommendedName>
        <fullName evidence="2">DUF7708 domain-containing protein</fullName>
    </recommendedName>
</protein>
<organism evidence="3 4">
    <name type="scientific">Talaromyces stipitatus (strain ATCC 10500 / CBS 375.48 / QM 6759 / NRRL 1006)</name>
    <name type="common">Penicillium stipitatum</name>
    <dbReference type="NCBI Taxonomy" id="441959"/>
    <lineage>
        <taxon>Eukaryota</taxon>
        <taxon>Fungi</taxon>
        <taxon>Dikarya</taxon>
        <taxon>Ascomycota</taxon>
        <taxon>Pezizomycotina</taxon>
        <taxon>Eurotiomycetes</taxon>
        <taxon>Eurotiomycetidae</taxon>
        <taxon>Eurotiales</taxon>
        <taxon>Trichocomaceae</taxon>
        <taxon>Talaromyces</taxon>
        <taxon>Talaromyces sect. Talaromyces</taxon>
    </lineage>
</organism>
<sequence length="573" mass="65477">MLEDQIAIYDPNYYIARNKAFGALSEATGVQKSYQVKRRTGWRKVGHQAQTFVKKFADFMGVYSGIISLLKGAGGIYGEVAYETLSILFIVVVNKSANDSKIGDLLFELRRSFPKLDDWTSIYPTSNMKMLVTEVYKQVIEFARDASLYYTQFITRLWMAIGNPPVRGIDKIATRIHQKLAEVSSEATMLLHRRNQSIQGTVENNNARLKTVERQNDVLLDAYERIKENYERFRREVEAEREDQDTQRLQHFKEKLELPFNAPASTSLQAYASILQRAFPFASSVNPSPSSSFRQKSPSYQYMTSSHLSSLPCFAAWTASQTSCLLLLGGKTRPEARSNIGYTHSWLSPATIDVATRMKDRGARVAFYGCHAGVRADADGAHGARQMVSALLGQVVEWHPQVLRTRMVQWERLVDGKEWKGKKELEDMERERERERESESEQLRTWFNLLKEALSALREDYGHTYGNMEEEKKKVKEIGNVPQAKSDMDKVVYLVLDRIDLVQCSMNYFIKELVGLVRDEGCLIKVFVVMDTGRWVWDTDSFKGEERVIAMPDLDQKRVGLGKMPKVPQSSSI</sequence>
<gene>
    <name evidence="3" type="ORF">TSTA_039920</name>
</gene>
<dbReference type="GeneID" id="8109751"/>
<dbReference type="OrthoDB" id="5389929at2759"/>
<feature type="coiled-coil region" evidence="1">
    <location>
        <begin position="209"/>
        <end position="243"/>
    </location>
</feature>
<reference evidence="4" key="1">
    <citation type="journal article" date="2015" name="Genome Announc.">
        <title>Genome sequence of the AIDS-associated pathogen Penicillium marneffei (ATCC18224) and its near taxonomic relative Talaromyces stipitatus (ATCC10500).</title>
        <authorList>
            <person name="Nierman W.C."/>
            <person name="Fedorova-Abrams N.D."/>
            <person name="Andrianopoulos A."/>
        </authorList>
    </citation>
    <scope>NUCLEOTIDE SEQUENCE [LARGE SCALE GENOMIC DNA]</scope>
    <source>
        <strain evidence="4">ATCC 10500 / CBS 375.48 / QM 6759 / NRRL 1006</strain>
    </source>
</reference>
<dbReference type="OMA" id="QCWLSPV"/>
<proteinExistence type="predicted"/>
<evidence type="ECO:0000259" key="2">
    <source>
        <dbReference type="Pfam" id="PF24809"/>
    </source>
</evidence>
<evidence type="ECO:0000313" key="3">
    <source>
        <dbReference type="EMBL" id="EED20798.1"/>
    </source>
</evidence>
<dbReference type="InParanoid" id="B8M455"/>
<dbReference type="STRING" id="441959.B8M455"/>
<accession>B8M455</accession>
<keyword evidence="4" id="KW-1185">Reference proteome</keyword>
<keyword evidence="1" id="KW-0175">Coiled coil</keyword>
<feature type="domain" description="DUF7708" evidence="2">
    <location>
        <begin position="52"/>
        <end position="191"/>
    </location>
</feature>
<dbReference type="eggNOG" id="ENOG502SR7Q">
    <property type="taxonomic scope" value="Eukaryota"/>
</dbReference>